<evidence type="ECO:0000256" key="2">
    <source>
        <dbReference type="SAM" id="MobiDB-lite"/>
    </source>
</evidence>
<name>A0A381R8H0_9ZZZZ</name>
<evidence type="ECO:0008006" key="4">
    <source>
        <dbReference type="Google" id="ProtNLM"/>
    </source>
</evidence>
<proteinExistence type="predicted"/>
<dbReference type="GO" id="GO:0005829">
    <property type="term" value="C:cytosol"/>
    <property type="evidence" value="ECO:0007669"/>
    <property type="project" value="TreeGrafter"/>
</dbReference>
<reference evidence="3" key="1">
    <citation type="submission" date="2018-05" db="EMBL/GenBank/DDBJ databases">
        <authorList>
            <person name="Lanie J.A."/>
            <person name="Ng W.-L."/>
            <person name="Kazmierczak K.M."/>
            <person name="Andrzejewski T.M."/>
            <person name="Davidsen T.M."/>
            <person name="Wayne K.J."/>
            <person name="Tettelin H."/>
            <person name="Glass J.I."/>
            <person name="Rusch D."/>
            <person name="Podicherti R."/>
            <person name="Tsui H.-C.T."/>
            <person name="Winkler M.E."/>
        </authorList>
    </citation>
    <scope>NUCLEOTIDE SEQUENCE</scope>
</reference>
<dbReference type="AlphaFoldDB" id="A0A381R8H0"/>
<protein>
    <recommendedName>
        <fullName evidence="4">Oxidative damage protection protein</fullName>
    </recommendedName>
</protein>
<organism evidence="3">
    <name type="scientific">marine metagenome</name>
    <dbReference type="NCBI Taxonomy" id="408172"/>
    <lineage>
        <taxon>unclassified sequences</taxon>
        <taxon>metagenomes</taxon>
        <taxon>ecological metagenomes</taxon>
    </lineage>
</organism>
<dbReference type="Gene3D" id="1.10.3880.10">
    <property type="entry name" value="Fe(II) trafficking protein YggX"/>
    <property type="match status" value="1"/>
</dbReference>
<sequence length="123" mass="13686">MGPEIVNAGTPVSHCEAPSKTSCNMTAESMHCRRCGKDTPPLNKAPFRNELGDRVLAEICPSCWQDWLQHQTSLINHYGLDPREPKAREFLYEQIEHVLLQGGEGKEIDTSKQGTIDWAPPGS</sequence>
<evidence type="ECO:0000256" key="1">
    <source>
        <dbReference type="ARBA" id="ARBA00023004"/>
    </source>
</evidence>
<dbReference type="PANTHER" id="PTHR36965">
    <property type="entry name" value="FE(2+)-TRAFFICKING PROTEIN-RELATED"/>
    <property type="match status" value="1"/>
</dbReference>
<evidence type="ECO:0000313" key="3">
    <source>
        <dbReference type="EMBL" id="SUZ86167.1"/>
    </source>
</evidence>
<dbReference type="GO" id="GO:0005506">
    <property type="term" value="F:iron ion binding"/>
    <property type="evidence" value="ECO:0007669"/>
    <property type="project" value="InterPro"/>
</dbReference>
<keyword evidence="1" id="KW-0408">Iron</keyword>
<dbReference type="SUPFAM" id="SSF111148">
    <property type="entry name" value="YggX-like"/>
    <property type="match status" value="1"/>
</dbReference>
<dbReference type="GO" id="GO:0034599">
    <property type="term" value="P:cellular response to oxidative stress"/>
    <property type="evidence" value="ECO:0007669"/>
    <property type="project" value="TreeGrafter"/>
</dbReference>
<feature type="region of interest" description="Disordered" evidence="2">
    <location>
        <begin position="103"/>
        <end position="123"/>
    </location>
</feature>
<dbReference type="Pfam" id="PF04362">
    <property type="entry name" value="Iron_traffic"/>
    <property type="match status" value="1"/>
</dbReference>
<dbReference type="InterPro" id="IPR036766">
    <property type="entry name" value="Fe_traffick_prot_YggX_sf"/>
</dbReference>
<accession>A0A381R8H0</accession>
<dbReference type="PANTHER" id="PTHR36965:SF1">
    <property type="entry name" value="FE(2+)-TRAFFICKING PROTEIN-RELATED"/>
    <property type="match status" value="1"/>
</dbReference>
<dbReference type="InterPro" id="IPR007457">
    <property type="entry name" value="Fe_traffick_prot_YggX"/>
</dbReference>
<dbReference type="EMBL" id="UINC01001668">
    <property type="protein sequence ID" value="SUZ86167.1"/>
    <property type="molecule type" value="Genomic_DNA"/>
</dbReference>
<gene>
    <name evidence="3" type="ORF">METZ01_LOCUS39021</name>
</gene>
<dbReference type="NCBIfam" id="NF003817">
    <property type="entry name" value="PRK05408.1"/>
    <property type="match status" value="1"/>
</dbReference>